<evidence type="ECO:0000256" key="14">
    <source>
        <dbReference type="RuleBase" id="RU367023"/>
    </source>
</evidence>
<dbReference type="Proteomes" id="UP001363151">
    <property type="component" value="Unassembled WGS sequence"/>
</dbReference>
<organism evidence="16 17">
    <name type="scientific">Aureococcus anophagefferens</name>
    <name type="common">Harmful bloom alga</name>
    <dbReference type="NCBI Taxonomy" id="44056"/>
    <lineage>
        <taxon>Eukaryota</taxon>
        <taxon>Sar</taxon>
        <taxon>Stramenopiles</taxon>
        <taxon>Ochrophyta</taxon>
        <taxon>Pelagophyceae</taxon>
        <taxon>Pelagomonadales</taxon>
        <taxon>Pelagomonadaceae</taxon>
        <taxon>Aureococcus</taxon>
    </lineage>
</organism>
<evidence type="ECO:0000256" key="5">
    <source>
        <dbReference type="ARBA" id="ARBA00022516"/>
    </source>
</evidence>
<evidence type="ECO:0000256" key="2">
    <source>
        <dbReference type="ARBA" id="ARBA00004771"/>
    </source>
</evidence>
<evidence type="ECO:0000256" key="7">
    <source>
        <dbReference type="ARBA" id="ARBA00022692"/>
    </source>
</evidence>
<dbReference type="InterPro" id="IPR007130">
    <property type="entry name" value="DAGAT"/>
</dbReference>
<evidence type="ECO:0000313" key="17">
    <source>
        <dbReference type="Proteomes" id="UP001363151"/>
    </source>
</evidence>
<comment type="similarity">
    <text evidence="4 14">Belongs to the diacylglycerol acyltransferase family.</text>
</comment>
<gene>
    <name evidence="16" type="ORF">SO694_00201020</name>
</gene>
<evidence type="ECO:0000256" key="11">
    <source>
        <dbReference type="ARBA" id="ARBA00023098"/>
    </source>
</evidence>
<accession>A0ABR1FNV7</accession>
<comment type="pathway">
    <text evidence="3">Lipid metabolism.</text>
</comment>
<keyword evidence="6 14" id="KW-0808">Transferase</keyword>
<keyword evidence="12 14" id="KW-0472">Membrane</keyword>
<keyword evidence="9 14" id="KW-0256">Endoplasmic reticulum</keyword>
<evidence type="ECO:0000256" key="3">
    <source>
        <dbReference type="ARBA" id="ARBA00005189"/>
    </source>
</evidence>
<proteinExistence type="inferred from homology"/>
<keyword evidence="13" id="KW-0012">Acyltransferase</keyword>
<evidence type="ECO:0000256" key="15">
    <source>
        <dbReference type="SAM" id="Coils"/>
    </source>
</evidence>
<evidence type="ECO:0000256" key="13">
    <source>
        <dbReference type="ARBA" id="ARBA00023315"/>
    </source>
</evidence>
<evidence type="ECO:0000256" key="10">
    <source>
        <dbReference type="ARBA" id="ARBA00022989"/>
    </source>
</evidence>
<sequence length="393" mass="42944">MATSRVSQEDLMASELEALRRRVAQLEEENATLKSRGAVDVSASIDALQRVFQQRLESSSAFLTPLVLPDVKKRQFFAVACLFFAYPLSLAASGYAVYAVLAARSRAGAAAMILYATWVARDDAPRRCGRRIRALQLSRFSSWLGGYFPIKIRKASADADFDDRSVYLFGYHPHGIISVGCFTQFAFDGSGASKLFPKLRFHCATLGFNFRIPFFRELLLGLGIIEVSAKSIKNALSSGPGAAVVIVPGGAAESLDASPGGEHVLTLRKRNGFFRIALQHGAKLVPVFSFGENDLYGVVSPTGPVRRLQAAALRLFGYAVPVYLGAGSNSATFGSPMPMRRPIITVVGDPIACPRIPEPTQEQIDDLKVQYIERLRLVFDKFAQDQQVLTIDK</sequence>
<evidence type="ECO:0000256" key="9">
    <source>
        <dbReference type="ARBA" id="ARBA00022824"/>
    </source>
</evidence>
<dbReference type="CDD" id="cd07987">
    <property type="entry name" value="LPLAT_MGAT-like"/>
    <property type="match status" value="1"/>
</dbReference>
<keyword evidence="17" id="KW-1185">Reference proteome</keyword>
<dbReference type="Pfam" id="PF03982">
    <property type="entry name" value="DAGAT"/>
    <property type="match status" value="1"/>
</dbReference>
<keyword evidence="15" id="KW-0175">Coiled coil</keyword>
<evidence type="ECO:0000256" key="8">
    <source>
        <dbReference type="ARBA" id="ARBA00022798"/>
    </source>
</evidence>
<comment type="subcellular location">
    <subcellularLocation>
        <location evidence="1 14">Endoplasmic reticulum membrane</location>
        <topology evidence="1 14">Multi-pass membrane protein</topology>
    </subcellularLocation>
</comment>
<dbReference type="PANTHER" id="PTHR12317">
    <property type="entry name" value="DIACYLGLYCEROL O-ACYLTRANSFERASE"/>
    <property type="match status" value="1"/>
</dbReference>
<keyword evidence="11" id="KW-0443">Lipid metabolism</keyword>
<keyword evidence="7 14" id="KW-0812">Transmembrane</keyword>
<evidence type="ECO:0000256" key="12">
    <source>
        <dbReference type="ARBA" id="ARBA00023136"/>
    </source>
</evidence>
<keyword evidence="8" id="KW-0319">Glycerol metabolism</keyword>
<evidence type="ECO:0000256" key="6">
    <source>
        <dbReference type="ARBA" id="ARBA00022679"/>
    </source>
</evidence>
<feature type="transmembrane region" description="Helical" evidence="14">
    <location>
        <begin position="76"/>
        <end position="98"/>
    </location>
</feature>
<dbReference type="EC" id="2.3.1.-" evidence="14"/>
<protein>
    <recommendedName>
        <fullName evidence="14">Acyltransferase</fullName>
        <ecNumber evidence="14">2.3.1.-</ecNumber>
    </recommendedName>
</protein>
<reference evidence="16 17" key="1">
    <citation type="submission" date="2024-03" db="EMBL/GenBank/DDBJ databases">
        <title>Aureococcus anophagefferens CCMP1851 and Kratosvirus quantuckense: Draft genome of a second virus-susceptible host strain in the model system.</title>
        <authorList>
            <person name="Chase E."/>
            <person name="Truchon A.R."/>
            <person name="Schepens W."/>
            <person name="Wilhelm S.W."/>
        </authorList>
    </citation>
    <scope>NUCLEOTIDE SEQUENCE [LARGE SCALE GENOMIC DNA]</scope>
    <source>
        <strain evidence="16 17">CCMP1851</strain>
    </source>
</reference>
<dbReference type="PANTHER" id="PTHR12317:SF0">
    <property type="entry name" value="ACYLTRANSFERASE"/>
    <property type="match status" value="1"/>
</dbReference>
<name>A0ABR1FNV7_AURAN</name>
<feature type="coiled-coil region" evidence="15">
    <location>
        <begin position="9"/>
        <end position="36"/>
    </location>
</feature>
<evidence type="ECO:0000256" key="4">
    <source>
        <dbReference type="ARBA" id="ARBA00005420"/>
    </source>
</evidence>
<keyword evidence="5" id="KW-0444">Lipid biosynthesis</keyword>
<keyword evidence="10 14" id="KW-1133">Transmembrane helix</keyword>
<evidence type="ECO:0000256" key="1">
    <source>
        <dbReference type="ARBA" id="ARBA00004477"/>
    </source>
</evidence>
<evidence type="ECO:0000313" key="16">
    <source>
        <dbReference type="EMBL" id="KAK7234395.1"/>
    </source>
</evidence>
<comment type="caution">
    <text evidence="16">The sequence shown here is derived from an EMBL/GenBank/DDBJ whole genome shotgun (WGS) entry which is preliminary data.</text>
</comment>
<comment type="pathway">
    <text evidence="2">Glycerolipid metabolism; triacylglycerol biosynthesis.</text>
</comment>
<dbReference type="EMBL" id="JBBJCI010000327">
    <property type="protein sequence ID" value="KAK7234395.1"/>
    <property type="molecule type" value="Genomic_DNA"/>
</dbReference>
<comment type="caution">
    <text evidence="14">Lacks conserved residue(s) required for the propagation of feature annotation.</text>
</comment>